<feature type="transmembrane region" description="Helical" evidence="1">
    <location>
        <begin position="36"/>
        <end position="56"/>
    </location>
</feature>
<dbReference type="Proteomes" id="UP000668358">
    <property type="component" value="Unassembled WGS sequence"/>
</dbReference>
<keyword evidence="1" id="KW-1133">Transmembrane helix</keyword>
<protein>
    <submittedName>
        <fullName evidence="2">Uncharacterized protein</fullName>
    </submittedName>
</protein>
<organism evidence="2 5">
    <name type="scientific">Clostridium perfringens</name>
    <dbReference type="NCBI Taxonomy" id="1502"/>
    <lineage>
        <taxon>Bacteria</taxon>
        <taxon>Bacillati</taxon>
        <taxon>Bacillota</taxon>
        <taxon>Clostridia</taxon>
        <taxon>Eubacteriales</taxon>
        <taxon>Clostridiaceae</taxon>
        <taxon>Clostridium</taxon>
    </lineage>
</organism>
<dbReference type="RefSeq" id="WP_057232712.1">
    <property type="nucleotide sequence ID" value="NZ_CATNYE010000003.1"/>
</dbReference>
<feature type="transmembrane region" description="Helical" evidence="1">
    <location>
        <begin position="142"/>
        <end position="162"/>
    </location>
</feature>
<evidence type="ECO:0000313" key="5">
    <source>
        <dbReference type="Proteomes" id="UP000855421"/>
    </source>
</evidence>
<name>A0AAN5NCD2_CLOPF</name>
<reference evidence="3 4" key="3">
    <citation type="submission" date="2020-12" db="EMBL/GenBank/DDBJ databases">
        <title>Comparative genomics of Clostridium perfringens reveals patterns of host-associated phylogenetic clades and virulence factors.</title>
        <authorList>
            <person name="Smith A.H."/>
            <person name="Geier R."/>
        </authorList>
    </citation>
    <scope>NUCLEOTIDE SEQUENCE [LARGE SCALE GENOMIC DNA]</scope>
    <source>
        <strain evidence="3 4">CHD15829P</strain>
    </source>
</reference>
<evidence type="ECO:0000313" key="4">
    <source>
        <dbReference type="Proteomes" id="UP000668358"/>
    </source>
</evidence>
<evidence type="ECO:0000256" key="1">
    <source>
        <dbReference type="SAM" id="Phobius"/>
    </source>
</evidence>
<feature type="transmembrane region" description="Helical" evidence="1">
    <location>
        <begin position="12"/>
        <end position="30"/>
    </location>
</feature>
<keyword evidence="1" id="KW-0472">Membrane</keyword>
<gene>
    <name evidence="2" type="ORF">I9063_002328</name>
    <name evidence="3" type="ORF">JJB78_03865</name>
</gene>
<reference evidence="2" key="2">
    <citation type="submission" date="2020-07" db="EMBL/GenBank/DDBJ databases">
        <authorList>
            <consortium name="NCBI Pathogen Detection Project"/>
        </authorList>
    </citation>
    <scope>NUCLEOTIDE SEQUENCE</scope>
    <source>
        <strain evidence="2">C25</strain>
    </source>
</reference>
<comment type="caution">
    <text evidence="2">The sequence shown here is derived from an EMBL/GenBank/DDBJ whole genome shotgun (WGS) entry which is preliminary data.</text>
</comment>
<dbReference type="EMBL" id="JAENRE010000001">
    <property type="protein sequence ID" value="MBO3415660.1"/>
    <property type="molecule type" value="Genomic_DNA"/>
</dbReference>
<keyword evidence="1" id="KW-0812">Transmembrane</keyword>
<evidence type="ECO:0000313" key="3">
    <source>
        <dbReference type="EMBL" id="MBO3415660.1"/>
    </source>
</evidence>
<dbReference type="Proteomes" id="UP000855421">
    <property type="component" value="Unassembled WGS sequence"/>
</dbReference>
<reference evidence="2" key="1">
    <citation type="journal article" date="2018" name="Genome Biol.">
        <title>SKESA: strategic k-mer extension for scrupulous assemblies.</title>
        <authorList>
            <person name="Souvorov A."/>
            <person name="Agarwala R."/>
            <person name="Lipman D.J."/>
        </authorList>
    </citation>
    <scope>NUCLEOTIDE SEQUENCE</scope>
    <source>
        <strain evidence="2">C25</strain>
    </source>
</reference>
<sequence length="206" mass="22928">MNLKNLKDIKKSDIIFAFIYFLAVAIYMLLDKLYFNFSSGINLIVILTFLVVASLYRELSKKKINPNVKQNLKRLTIFAMILSLLSVGTLTIPSSKKVYAYPYNSTSNVKRIPVSVHFTASQCREIASRGASISEWTTWTSLIAGFGKGTAFLGALTALYGYGVSKNLSVFLTAANRGTGLTISYTYVIPPYTNIGSFENTRISYY</sequence>
<evidence type="ECO:0000313" key="2">
    <source>
        <dbReference type="EMBL" id="HAT4298944.1"/>
    </source>
</evidence>
<proteinExistence type="predicted"/>
<feature type="transmembrane region" description="Helical" evidence="1">
    <location>
        <begin position="77"/>
        <end position="95"/>
    </location>
</feature>
<dbReference type="EMBL" id="DACTBT010000017">
    <property type="protein sequence ID" value="HAT4298944.1"/>
    <property type="molecule type" value="Genomic_DNA"/>
</dbReference>
<dbReference type="AlphaFoldDB" id="A0AAN5NCD2"/>
<accession>A0AAN5NCD2</accession>